<accession>A0A3N2BLG6</accession>
<keyword evidence="4" id="KW-1185">Reference proteome</keyword>
<reference evidence="3 4" key="1">
    <citation type="submission" date="2018-11" db="EMBL/GenBank/DDBJ databases">
        <title>Sequencing the genomes of 1000 actinobacteria strains.</title>
        <authorList>
            <person name="Klenk H.-P."/>
        </authorList>
    </citation>
    <scope>NUCLEOTIDE SEQUENCE [LARGE SCALE GENOMIC DNA]</scope>
    <source>
        <strain evidence="3 4">DSM 14012</strain>
    </source>
</reference>
<dbReference type="RefSeq" id="WP_123539842.1">
    <property type="nucleotide sequence ID" value="NZ_FXAP01000007.1"/>
</dbReference>
<organism evidence="3 4">
    <name type="scientific">Plantibacter flavus</name>
    <dbReference type="NCBI Taxonomy" id="150123"/>
    <lineage>
        <taxon>Bacteria</taxon>
        <taxon>Bacillati</taxon>
        <taxon>Actinomycetota</taxon>
        <taxon>Actinomycetes</taxon>
        <taxon>Micrococcales</taxon>
        <taxon>Microbacteriaceae</taxon>
        <taxon>Plantibacter</taxon>
    </lineage>
</organism>
<evidence type="ECO:0000256" key="2">
    <source>
        <dbReference type="SAM" id="Phobius"/>
    </source>
</evidence>
<feature type="region of interest" description="Disordered" evidence="1">
    <location>
        <begin position="156"/>
        <end position="176"/>
    </location>
</feature>
<keyword evidence="2" id="KW-1133">Transmembrane helix</keyword>
<comment type="caution">
    <text evidence="3">The sequence shown here is derived from an EMBL/GenBank/DDBJ whole genome shotgun (WGS) entry which is preliminary data.</text>
</comment>
<proteinExistence type="predicted"/>
<evidence type="ECO:0000313" key="3">
    <source>
        <dbReference type="EMBL" id="ROR76115.1"/>
    </source>
</evidence>
<keyword evidence="2" id="KW-0812">Transmembrane</keyword>
<feature type="transmembrane region" description="Helical" evidence="2">
    <location>
        <begin position="21"/>
        <end position="45"/>
    </location>
</feature>
<protein>
    <submittedName>
        <fullName evidence="3">Uncharacterized protein</fullName>
    </submittedName>
</protein>
<dbReference type="AlphaFoldDB" id="A0A3N2BLG6"/>
<sequence length="272" mass="27958">MKFINKSGGRPVAQLLAEKSGAGSGIAEGLGGIALIMIAIMALAMGVTSDMNAVQGISVKAERQTYLSNLVADKRGGSTWGTASAPTTEKKVLPNGRTVDVTMWRDVTPTGTSLTAVAATSQGADAANCTGPTAVQKKGCVYATRFHANGLDGVEPQSIVRKDPSTTSAPVGTVDPRVSTADSIPQGATIASASDHVATVWRYLINAQSLEASGEIQISQAGKLLALIPVDAKASNYFGTFSVTLDVPVTVTVTQGNVVVQTIYIYRTGGTA</sequence>
<keyword evidence="2" id="KW-0472">Membrane</keyword>
<evidence type="ECO:0000313" key="4">
    <source>
        <dbReference type="Proteomes" id="UP000266915"/>
    </source>
</evidence>
<dbReference type="EMBL" id="RKHL01000002">
    <property type="protein sequence ID" value="ROR76115.1"/>
    <property type="molecule type" value="Genomic_DNA"/>
</dbReference>
<evidence type="ECO:0000256" key="1">
    <source>
        <dbReference type="SAM" id="MobiDB-lite"/>
    </source>
</evidence>
<name>A0A3N2BLG6_9MICO</name>
<dbReference type="Proteomes" id="UP000266915">
    <property type="component" value="Unassembled WGS sequence"/>
</dbReference>
<gene>
    <name evidence="3" type="ORF">EDD42_4068</name>
</gene>